<dbReference type="AlphaFoldDB" id="A0A517TBR3"/>
<name>A0A517TBR3_9PLAN</name>
<evidence type="ECO:0000313" key="4">
    <source>
        <dbReference type="Proteomes" id="UP000319976"/>
    </source>
</evidence>
<feature type="compositionally biased region" description="Basic and acidic residues" evidence="1">
    <location>
        <begin position="89"/>
        <end position="106"/>
    </location>
</feature>
<evidence type="ECO:0000313" key="3">
    <source>
        <dbReference type="EMBL" id="QDT65815.1"/>
    </source>
</evidence>
<accession>A0A517TBR3</accession>
<dbReference type="RefSeq" id="WP_145264375.1">
    <property type="nucleotide sequence ID" value="NZ_CP036316.1"/>
</dbReference>
<keyword evidence="2" id="KW-0472">Membrane</keyword>
<dbReference type="KEGG" id="chya:V22_30770"/>
<keyword evidence="4" id="KW-1185">Reference proteome</keyword>
<organism evidence="3 4">
    <name type="scientific">Calycomorphotria hydatis</name>
    <dbReference type="NCBI Taxonomy" id="2528027"/>
    <lineage>
        <taxon>Bacteria</taxon>
        <taxon>Pseudomonadati</taxon>
        <taxon>Planctomycetota</taxon>
        <taxon>Planctomycetia</taxon>
        <taxon>Planctomycetales</taxon>
        <taxon>Planctomycetaceae</taxon>
        <taxon>Calycomorphotria</taxon>
    </lineage>
</organism>
<dbReference type="EMBL" id="CP036316">
    <property type="protein sequence ID" value="QDT65815.1"/>
    <property type="molecule type" value="Genomic_DNA"/>
</dbReference>
<keyword evidence="2" id="KW-1133">Transmembrane helix</keyword>
<reference evidence="3 4" key="1">
    <citation type="submission" date="2019-02" db="EMBL/GenBank/DDBJ databases">
        <title>Deep-cultivation of Planctomycetes and their phenomic and genomic characterization uncovers novel biology.</title>
        <authorList>
            <person name="Wiegand S."/>
            <person name="Jogler M."/>
            <person name="Boedeker C."/>
            <person name="Pinto D."/>
            <person name="Vollmers J."/>
            <person name="Rivas-Marin E."/>
            <person name="Kohn T."/>
            <person name="Peeters S.H."/>
            <person name="Heuer A."/>
            <person name="Rast P."/>
            <person name="Oberbeckmann S."/>
            <person name="Bunk B."/>
            <person name="Jeske O."/>
            <person name="Meyerdierks A."/>
            <person name="Storesund J.E."/>
            <person name="Kallscheuer N."/>
            <person name="Luecker S."/>
            <person name="Lage O.M."/>
            <person name="Pohl T."/>
            <person name="Merkel B.J."/>
            <person name="Hornburger P."/>
            <person name="Mueller R.-W."/>
            <person name="Bruemmer F."/>
            <person name="Labrenz M."/>
            <person name="Spormann A.M."/>
            <person name="Op den Camp H."/>
            <person name="Overmann J."/>
            <person name="Amann R."/>
            <person name="Jetten M.S.M."/>
            <person name="Mascher T."/>
            <person name="Medema M.H."/>
            <person name="Devos D.P."/>
            <person name="Kaster A.-K."/>
            <person name="Ovreas L."/>
            <person name="Rohde M."/>
            <person name="Galperin M.Y."/>
            <person name="Jogler C."/>
        </authorList>
    </citation>
    <scope>NUCLEOTIDE SEQUENCE [LARGE SCALE GENOMIC DNA]</scope>
    <source>
        <strain evidence="3 4">V22</strain>
    </source>
</reference>
<feature type="transmembrane region" description="Helical" evidence="2">
    <location>
        <begin position="12"/>
        <end position="36"/>
    </location>
</feature>
<proteinExistence type="predicted"/>
<protein>
    <submittedName>
        <fullName evidence="3">Uncharacterized protein</fullName>
    </submittedName>
</protein>
<gene>
    <name evidence="3" type="ORF">V22_30770</name>
</gene>
<evidence type="ECO:0000256" key="1">
    <source>
        <dbReference type="SAM" id="MobiDB-lite"/>
    </source>
</evidence>
<evidence type="ECO:0000256" key="2">
    <source>
        <dbReference type="SAM" id="Phobius"/>
    </source>
</evidence>
<sequence length="122" mass="13312">MKFITMINDLVTVLLGLCILVFTLGWIKLLGIPLMISGVRLLIKKGKGNGGRNRQPSSSGMEYQAATGQPEWDRDIRRASSADSLRGLQPEHGDFYAGRDRGRSEGEDAEASLPRVPSGLDL</sequence>
<feature type="region of interest" description="Disordered" evidence="1">
    <location>
        <begin position="47"/>
        <end position="122"/>
    </location>
</feature>
<feature type="compositionally biased region" description="Basic and acidic residues" evidence="1">
    <location>
        <begin position="71"/>
        <end position="80"/>
    </location>
</feature>
<keyword evidence="2" id="KW-0812">Transmembrane</keyword>
<dbReference type="Proteomes" id="UP000319976">
    <property type="component" value="Chromosome"/>
</dbReference>